<keyword evidence="3" id="KW-1185">Reference proteome</keyword>
<comment type="caution">
    <text evidence="2">The sequence shown here is derived from an EMBL/GenBank/DDBJ whole genome shotgun (WGS) entry which is preliminary data.</text>
</comment>
<name>A0A392SUZ4_9FABA</name>
<dbReference type="AlphaFoldDB" id="A0A392SUZ4"/>
<sequence length="74" mass="7906">MSSAYAKLRQARAAKNKKLTAAGLGASSTMPSGDLSGNTNPAISLEVVGEKRPREEDFDDITSRRVPRVDTTGR</sequence>
<dbReference type="EMBL" id="LXQA010450844">
    <property type="protein sequence ID" value="MCI52661.1"/>
    <property type="molecule type" value="Genomic_DNA"/>
</dbReference>
<feature type="compositionally biased region" description="Basic and acidic residues" evidence="1">
    <location>
        <begin position="48"/>
        <end position="74"/>
    </location>
</feature>
<feature type="region of interest" description="Disordered" evidence="1">
    <location>
        <begin position="16"/>
        <end position="74"/>
    </location>
</feature>
<proteinExistence type="predicted"/>
<dbReference type="Proteomes" id="UP000265520">
    <property type="component" value="Unassembled WGS sequence"/>
</dbReference>
<protein>
    <submittedName>
        <fullName evidence="2">Uncharacterized protein</fullName>
    </submittedName>
</protein>
<reference evidence="2 3" key="1">
    <citation type="journal article" date="2018" name="Front. Plant Sci.">
        <title>Red Clover (Trifolium pratense) and Zigzag Clover (T. medium) - A Picture of Genomic Similarities and Differences.</title>
        <authorList>
            <person name="Dluhosova J."/>
            <person name="Istvanek J."/>
            <person name="Nedelnik J."/>
            <person name="Repkova J."/>
        </authorList>
    </citation>
    <scope>NUCLEOTIDE SEQUENCE [LARGE SCALE GENOMIC DNA]</scope>
    <source>
        <strain evidence="3">cv. 10/8</strain>
        <tissue evidence="2">Leaf</tissue>
    </source>
</reference>
<evidence type="ECO:0000313" key="3">
    <source>
        <dbReference type="Proteomes" id="UP000265520"/>
    </source>
</evidence>
<organism evidence="2 3">
    <name type="scientific">Trifolium medium</name>
    <dbReference type="NCBI Taxonomy" id="97028"/>
    <lineage>
        <taxon>Eukaryota</taxon>
        <taxon>Viridiplantae</taxon>
        <taxon>Streptophyta</taxon>
        <taxon>Embryophyta</taxon>
        <taxon>Tracheophyta</taxon>
        <taxon>Spermatophyta</taxon>
        <taxon>Magnoliopsida</taxon>
        <taxon>eudicotyledons</taxon>
        <taxon>Gunneridae</taxon>
        <taxon>Pentapetalae</taxon>
        <taxon>rosids</taxon>
        <taxon>fabids</taxon>
        <taxon>Fabales</taxon>
        <taxon>Fabaceae</taxon>
        <taxon>Papilionoideae</taxon>
        <taxon>50 kb inversion clade</taxon>
        <taxon>NPAAA clade</taxon>
        <taxon>Hologalegina</taxon>
        <taxon>IRL clade</taxon>
        <taxon>Trifolieae</taxon>
        <taxon>Trifolium</taxon>
    </lineage>
</organism>
<evidence type="ECO:0000313" key="2">
    <source>
        <dbReference type="EMBL" id="MCI52661.1"/>
    </source>
</evidence>
<evidence type="ECO:0000256" key="1">
    <source>
        <dbReference type="SAM" id="MobiDB-lite"/>
    </source>
</evidence>
<accession>A0A392SUZ4</accession>
<feature type="compositionally biased region" description="Polar residues" evidence="1">
    <location>
        <begin position="26"/>
        <end position="42"/>
    </location>
</feature>
<feature type="non-terminal residue" evidence="2">
    <location>
        <position position="74"/>
    </location>
</feature>